<keyword evidence="5" id="KW-1185">Reference proteome</keyword>
<dbReference type="InterPro" id="IPR016032">
    <property type="entry name" value="Sig_transdc_resp-reg_C-effctor"/>
</dbReference>
<dbReference type="InterPro" id="IPR036388">
    <property type="entry name" value="WH-like_DNA-bd_sf"/>
</dbReference>
<evidence type="ECO:0000313" key="4">
    <source>
        <dbReference type="EMBL" id="MBB3987102.1"/>
    </source>
</evidence>
<accession>A0A7W6DUE6</accession>
<evidence type="ECO:0000313" key="5">
    <source>
        <dbReference type="Proteomes" id="UP000541426"/>
    </source>
</evidence>
<dbReference type="SUPFAM" id="SSF46894">
    <property type="entry name" value="C-terminal effector domain of the bipartite response regulators"/>
    <property type="match status" value="1"/>
</dbReference>
<dbReference type="CDD" id="cd00383">
    <property type="entry name" value="trans_reg_C"/>
    <property type="match status" value="1"/>
</dbReference>
<sequence length="180" mass="19539">MEDLIEASVPLTAMIVGLSAHGARDQAMLSLIASVRRQIPDAVIVAVDHGNRPRGVSEAFVAGADDAVRAENDPSELKARLAARLHRAVQVGQRAAWLAQVGLTPLEERIFTVLSTGGDSVVSRATIAQALGEDDWTYGDRRLDVHIARIRQKLQVAFGDELRLRTIRAQGYVMEGKPLL</sequence>
<dbReference type="EMBL" id="JACIEJ010000009">
    <property type="protein sequence ID" value="MBB3987102.1"/>
    <property type="molecule type" value="Genomic_DNA"/>
</dbReference>
<dbReference type="RefSeq" id="WP_344717092.1">
    <property type="nucleotide sequence ID" value="NZ_BAABBZ010000058.1"/>
</dbReference>
<dbReference type="PROSITE" id="PS51755">
    <property type="entry name" value="OMPR_PHOB"/>
    <property type="match status" value="1"/>
</dbReference>
<gene>
    <name evidence="4" type="ORF">GGQ68_003448</name>
</gene>
<dbReference type="Pfam" id="PF00486">
    <property type="entry name" value="Trans_reg_C"/>
    <property type="match status" value="1"/>
</dbReference>
<feature type="domain" description="OmpR/PhoB-type" evidence="3">
    <location>
        <begin position="74"/>
        <end position="176"/>
    </location>
</feature>
<name>A0A7W6DUE6_9RHOB</name>
<proteinExistence type="predicted"/>
<keyword evidence="1 2" id="KW-0238">DNA-binding</keyword>
<organism evidence="4 5">
    <name type="scientific">Sagittula marina</name>
    <dbReference type="NCBI Taxonomy" id="943940"/>
    <lineage>
        <taxon>Bacteria</taxon>
        <taxon>Pseudomonadati</taxon>
        <taxon>Pseudomonadota</taxon>
        <taxon>Alphaproteobacteria</taxon>
        <taxon>Rhodobacterales</taxon>
        <taxon>Roseobacteraceae</taxon>
        <taxon>Sagittula</taxon>
    </lineage>
</organism>
<dbReference type="Gene3D" id="1.10.10.10">
    <property type="entry name" value="Winged helix-like DNA-binding domain superfamily/Winged helix DNA-binding domain"/>
    <property type="match status" value="1"/>
</dbReference>
<evidence type="ECO:0000256" key="2">
    <source>
        <dbReference type="PROSITE-ProRule" id="PRU01091"/>
    </source>
</evidence>
<dbReference type="GO" id="GO:0003677">
    <property type="term" value="F:DNA binding"/>
    <property type="evidence" value="ECO:0007669"/>
    <property type="project" value="UniProtKB-UniRule"/>
</dbReference>
<feature type="DNA-binding region" description="OmpR/PhoB-type" evidence="2">
    <location>
        <begin position="74"/>
        <end position="176"/>
    </location>
</feature>
<reference evidence="4 5" key="1">
    <citation type="submission" date="2020-08" db="EMBL/GenBank/DDBJ databases">
        <title>Genomic Encyclopedia of Type Strains, Phase IV (KMG-IV): sequencing the most valuable type-strain genomes for metagenomic binning, comparative biology and taxonomic classification.</title>
        <authorList>
            <person name="Goeker M."/>
        </authorList>
    </citation>
    <scope>NUCLEOTIDE SEQUENCE [LARGE SCALE GENOMIC DNA]</scope>
    <source>
        <strain evidence="4 5">DSM 102235</strain>
    </source>
</reference>
<dbReference type="AlphaFoldDB" id="A0A7W6DUE6"/>
<evidence type="ECO:0000256" key="1">
    <source>
        <dbReference type="ARBA" id="ARBA00023125"/>
    </source>
</evidence>
<dbReference type="SMART" id="SM00862">
    <property type="entry name" value="Trans_reg_C"/>
    <property type="match status" value="1"/>
</dbReference>
<comment type="caution">
    <text evidence="4">The sequence shown here is derived from an EMBL/GenBank/DDBJ whole genome shotgun (WGS) entry which is preliminary data.</text>
</comment>
<protein>
    <submittedName>
        <fullName evidence="4">DNA-binding response OmpR family regulator</fullName>
    </submittedName>
</protein>
<dbReference type="GO" id="GO:0000160">
    <property type="term" value="P:phosphorelay signal transduction system"/>
    <property type="evidence" value="ECO:0007669"/>
    <property type="project" value="InterPro"/>
</dbReference>
<dbReference type="GO" id="GO:0006355">
    <property type="term" value="P:regulation of DNA-templated transcription"/>
    <property type="evidence" value="ECO:0007669"/>
    <property type="project" value="InterPro"/>
</dbReference>
<dbReference type="InterPro" id="IPR001867">
    <property type="entry name" value="OmpR/PhoB-type_DNA-bd"/>
</dbReference>
<evidence type="ECO:0000259" key="3">
    <source>
        <dbReference type="PROSITE" id="PS51755"/>
    </source>
</evidence>
<dbReference type="Proteomes" id="UP000541426">
    <property type="component" value="Unassembled WGS sequence"/>
</dbReference>